<reference evidence="1" key="1">
    <citation type="submission" date="2021-01" db="EMBL/GenBank/DDBJ databases">
        <title>Adiantum capillus-veneris genome.</title>
        <authorList>
            <person name="Fang Y."/>
            <person name="Liao Q."/>
        </authorList>
    </citation>
    <scope>NUCLEOTIDE SEQUENCE</scope>
    <source>
        <strain evidence="1">H3</strain>
        <tissue evidence="1">Leaf</tissue>
    </source>
</reference>
<dbReference type="AlphaFoldDB" id="A0A9D4UKY7"/>
<proteinExistence type="predicted"/>
<evidence type="ECO:0000313" key="1">
    <source>
        <dbReference type="EMBL" id="KAI5069814.1"/>
    </source>
</evidence>
<accession>A0A9D4UKY7</accession>
<sequence length="421" mass="48339">MVKIVCLQEPQKDCDVKLLIPALGDWEDQLGSIVVYAASARLSGIPFFQASLREPWQWIGPKKICELKLRCIPHCSPEDYMACFKFLVDSDHPKMLIKSVLDATKIMRCADHLLFKGCVDVCMQYLAAAPWSDEEERAVRNAVSSMGLPRSLDLVVRLDEHLDELHIFKEFFTKLIVPFQSKEVEAIVKDAMTNAPYEMIKSFYKPLFLQVLSEFTQRFLSDSNDILLRTGLDYGHTTVLIDTFFAGYARMRDEWVSFTYTLLLYAVKKAEIAKMITNWSSTFEVINAYLPAFFTASPNIASLLINIFEGAISIEHGTMIFLSNSERASLLVAWAPVVDGIDDAKLHVAFKNVFTTLPPRHPSSVQLLRANHRKPFFEPCYVWWWYSLSKMFKHSHFLLDHIRASPQNIEYYTNLLTVEHK</sequence>
<dbReference type="OrthoDB" id="10416152at2759"/>
<protein>
    <submittedName>
        <fullName evidence="1">Uncharacterized protein</fullName>
    </submittedName>
</protein>
<dbReference type="PANTHER" id="PTHR31060">
    <property type="entry name" value="OSJNBA0011J08.25 PROTEIN-RELATED"/>
    <property type="match status" value="1"/>
</dbReference>
<dbReference type="Proteomes" id="UP000886520">
    <property type="component" value="Chromosome 15"/>
</dbReference>
<gene>
    <name evidence="1" type="ORF">GOP47_0016115</name>
</gene>
<evidence type="ECO:0000313" key="2">
    <source>
        <dbReference type="Proteomes" id="UP000886520"/>
    </source>
</evidence>
<organism evidence="1 2">
    <name type="scientific">Adiantum capillus-veneris</name>
    <name type="common">Maidenhair fern</name>
    <dbReference type="NCBI Taxonomy" id="13818"/>
    <lineage>
        <taxon>Eukaryota</taxon>
        <taxon>Viridiplantae</taxon>
        <taxon>Streptophyta</taxon>
        <taxon>Embryophyta</taxon>
        <taxon>Tracheophyta</taxon>
        <taxon>Polypodiopsida</taxon>
        <taxon>Polypodiidae</taxon>
        <taxon>Polypodiales</taxon>
        <taxon>Pteridineae</taxon>
        <taxon>Pteridaceae</taxon>
        <taxon>Vittarioideae</taxon>
        <taxon>Adiantum</taxon>
    </lineage>
</organism>
<keyword evidence="2" id="KW-1185">Reference proteome</keyword>
<comment type="caution">
    <text evidence="1">The sequence shown here is derived from an EMBL/GenBank/DDBJ whole genome shotgun (WGS) entry which is preliminary data.</text>
</comment>
<dbReference type="PANTHER" id="PTHR31060:SF37">
    <property type="entry name" value="BTB DOMAIN-CONTAINING PROTEIN"/>
    <property type="match status" value="1"/>
</dbReference>
<dbReference type="EMBL" id="JABFUD020000015">
    <property type="protein sequence ID" value="KAI5069814.1"/>
    <property type="molecule type" value="Genomic_DNA"/>
</dbReference>
<name>A0A9D4UKY7_ADICA</name>
<dbReference type="InterPro" id="IPR038920">
    <property type="entry name" value="At3g05675-like"/>
</dbReference>